<evidence type="ECO:0000256" key="1">
    <source>
        <dbReference type="ARBA" id="ARBA00004123"/>
    </source>
</evidence>
<keyword evidence="11" id="KW-1185">Reference proteome</keyword>
<dbReference type="SMART" id="SM01090">
    <property type="entry name" value="Copper-fist"/>
    <property type="match status" value="1"/>
</dbReference>
<evidence type="ECO:0000256" key="5">
    <source>
        <dbReference type="ARBA" id="ARBA00023015"/>
    </source>
</evidence>
<dbReference type="GO" id="GO:0000978">
    <property type="term" value="F:RNA polymerase II cis-regulatory region sequence-specific DNA binding"/>
    <property type="evidence" value="ECO:0007669"/>
    <property type="project" value="TreeGrafter"/>
</dbReference>
<dbReference type="InterPro" id="IPR036395">
    <property type="entry name" value="Cu_fist_DNA-bd_dom_sf"/>
</dbReference>
<dbReference type="InterPro" id="IPR001083">
    <property type="entry name" value="Cu_fist_DNA-bd_dom"/>
</dbReference>
<feature type="domain" description="Copper-fist" evidence="9">
    <location>
        <begin position="1"/>
        <end position="40"/>
    </location>
</feature>
<evidence type="ECO:0000256" key="3">
    <source>
        <dbReference type="ARBA" id="ARBA00022833"/>
    </source>
</evidence>
<evidence type="ECO:0000313" key="10">
    <source>
        <dbReference type="EMBL" id="PAV21761.1"/>
    </source>
</evidence>
<dbReference type="InParanoid" id="A0A286UQ87"/>
<dbReference type="AlphaFoldDB" id="A0A286UQ87"/>
<keyword evidence="4" id="KW-0186">Copper</keyword>
<feature type="region of interest" description="Disordered" evidence="8">
    <location>
        <begin position="272"/>
        <end position="318"/>
    </location>
</feature>
<reference evidence="10 11" key="1">
    <citation type="journal article" date="2017" name="Mol. Ecol.">
        <title>Comparative and population genomic landscape of Phellinus noxius: A hypervariable fungus causing root rot in trees.</title>
        <authorList>
            <person name="Chung C.L."/>
            <person name="Lee T.J."/>
            <person name="Akiba M."/>
            <person name="Lee H.H."/>
            <person name="Kuo T.H."/>
            <person name="Liu D."/>
            <person name="Ke H.M."/>
            <person name="Yokoi T."/>
            <person name="Roa M.B."/>
            <person name="Lu M.J."/>
            <person name="Chang Y.Y."/>
            <person name="Ann P.J."/>
            <person name="Tsai J.N."/>
            <person name="Chen C.Y."/>
            <person name="Tzean S.S."/>
            <person name="Ota Y."/>
            <person name="Hattori T."/>
            <person name="Sahashi N."/>
            <person name="Liou R.F."/>
            <person name="Kikuchi T."/>
            <person name="Tsai I.J."/>
        </authorList>
    </citation>
    <scope>NUCLEOTIDE SEQUENCE [LARGE SCALE GENOMIC DNA]</scope>
    <source>
        <strain evidence="10 11">FFPRI411160</strain>
    </source>
</reference>
<evidence type="ECO:0000256" key="6">
    <source>
        <dbReference type="ARBA" id="ARBA00023163"/>
    </source>
</evidence>
<dbReference type="STRING" id="2282107.A0A286UQ87"/>
<comment type="caution">
    <text evidence="10">The sequence shown here is derived from an EMBL/GenBank/DDBJ whole genome shotgun (WGS) entry which is preliminary data.</text>
</comment>
<dbReference type="GO" id="GO:0006879">
    <property type="term" value="P:intracellular iron ion homeostasis"/>
    <property type="evidence" value="ECO:0007669"/>
    <property type="project" value="TreeGrafter"/>
</dbReference>
<dbReference type="EMBL" id="NBII01000002">
    <property type="protein sequence ID" value="PAV21761.1"/>
    <property type="molecule type" value="Genomic_DNA"/>
</dbReference>
<evidence type="ECO:0000256" key="7">
    <source>
        <dbReference type="ARBA" id="ARBA00023242"/>
    </source>
</evidence>
<dbReference type="Proteomes" id="UP000217199">
    <property type="component" value="Unassembled WGS sequence"/>
</dbReference>
<keyword evidence="7" id="KW-0539">Nucleus</keyword>
<dbReference type="SMART" id="SM00412">
    <property type="entry name" value="Cu_FIST"/>
    <property type="match status" value="1"/>
</dbReference>
<dbReference type="FunCoup" id="A0A286UQ87">
    <property type="interactions" value="161"/>
</dbReference>
<keyword evidence="5" id="KW-0805">Transcription regulation</keyword>
<keyword evidence="2" id="KW-0479">Metal-binding</keyword>
<dbReference type="GO" id="GO:0045944">
    <property type="term" value="P:positive regulation of transcription by RNA polymerase II"/>
    <property type="evidence" value="ECO:0007669"/>
    <property type="project" value="TreeGrafter"/>
</dbReference>
<keyword evidence="3" id="KW-0862">Zinc</keyword>
<dbReference type="SUPFAM" id="SSF57879">
    <property type="entry name" value="Zinc domain conserved in yeast copper-regulated transcription factors"/>
    <property type="match status" value="1"/>
</dbReference>
<dbReference type="PANTHER" id="PTHR28088:SF5">
    <property type="entry name" value="TRANSCRIPTIONAL ACTIVATOR HAA1-RELATED"/>
    <property type="match status" value="1"/>
</dbReference>
<feature type="compositionally biased region" description="Polar residues" evidence="8">
    <location>
        <begin position="250"/>
        <end position="260"/>
    </location>
</feature>
<dbReference type="InterPro" id="IPR051763">
    <property type="entry name" value="Copper_Homeo_Regul"/>
</dbReference>
<feature type="region of interest" description="Disordered" evidence="8">
    <location>
        <begin position="223"/>
        <end position="260"/>
    </location>
</feature>
<dbReference type="PANTHER" id="PTHR28088">
    <property type="entry name" value="TRANSCRIPTIONAL ACTIVATOR HAA1-RELATED"/>
    <property type="match status" value="1"/>
</dbReference>
<organism evidence="10 11">
    <name type="scientific">Pyrrhoderma noxium</name>
    <dbReference type="NCBI Taxonomy" id="2282107"/>
    <lineage>
        <taxon>Eukaryota</taxon>
        <taxon>Fungi</taxon>
        <taxon>Dikarya</taxon>
        <taxon>Basidiomycota</taxon>
        <taxon>Agaricomycotina</taxon>
        <taxon>Agaricomycetes</taxon>
        <taxon>Hymenochaetales</taxon>
        <taxon>Hymenochaetaceae</taxon>
        <taxon>Pyrrhoderma</taxon>
    </lineage>
</organism>
<dbReference type="Gene3D" id="3.90.430.10">
    <property type="entry name" value="Copper fist DNA-binding domain"/>
    <property type="match status" value="1"/>
</dbReference>
<sequence>MVYVNAKKYACESCIKGHRSSNCHHNDRPLFEIKKKGRPVSQCEKCREARQARRIHAKCTCETEKSKDGPGNSSNTEVAKFKRQGKRFIPTVPTLPNGLKDAFQNQSVLSNTDASGSKQLVDALLNPCHCKDVYKCKCRAQDRPCGSVYSVSGGPVDPAIFNDGLSALALVAACCSPASVAPLPSSLPSQSNFQASNKANSIEAISGEAGSLDVTPQVDNVNLNKAKATKRKRSSPSPPTQHRKLPNISPPTNVSSGVSSTSYRKIAPAYSPPAITENVPSSSVPGSLPPILPNPPLPFTSTSSANTEASNTHDISQSDPGCCCGTRCECAGCSLHGPALPEQSSSWIDDSVDYMLDLSNPPTVTKASEASAHTDCGVDCPTCVDHTGGIELPRASSIRSSQSADEISPSPALAAFLARAAALPPPPAAPRSSLDPMNVTIFPGLLRRSRSRTIDDNEGRMDKRASSAFDDELPLAYGLVQIPKLEECCDGRCGCPENACSCGDACGGCCMDSEEGIDKEESGVKDQKHNSLALVTNLPVPSSSSTSSHVTSPPTGGCCSSA</sequence>
<name>A0A286UQ87_9AGAM</name>
<dbReference type="GO" id="GO:0000981">
    <property type="term" value="F:DNA-binding transcription factor activity, RNA polymerase II-specific"/>
    <property type="evidence" value="ECO:0007669"/>
    <property type="project" value="TreeGrafter"/>
</dbReference>
<dbReference type="GO" id="GO:0006878">
    <property type="term" value="P:intracellular copper ion homeostasis"/>
    <property type="evidence" value="ECO:0007669"/>
    <property type="project" value="TreeGrafter"/>
</dbReference>
<proteinExistence type="predicted"/>
<feature type="compositionally biased region" description="Low complexity" evidence="8">
    <location>
        <begin position="300"/>
        <end position="312"/>
    </location>
</feature>
<dbReference type="PRINTS" id="PR00617">
    <property type="entry name" value="COPPERFIST"/>
</dbReference>
<dbReference type="FunFam" id="3.90.430.10:FF:000001">
    <property type="entry name" value="Copper fist DNA-binding protein"/>
    <property type="match status" value="1"/>
</dbReference>
<evidence type="ECO:0000259" key="9">
    <source>
        <dbReference type="PROSITE" id="PS50073"/>
    </source>
</evidence>
<feature type="compositionally biased region" description="Pro residues" evidence="8">
    <location>
        <begin position="287"/>
        <end position="298"/>
    </location>
</feature>
<evidence type="ECO:0000313" key="11">
    <source>
        <dbReference type="Proteomes" id="UP000217199"/>
    </source>
</evidence>
<evidence type="ECO:0000256" key="2">
    <source>
        <dbReference type="ARBA" id="ARBA00022723"/>
    </source>
</evidence>
<gene>
    <name evidence="10" type="ORF">PNOK_0171800</name>
</gene>
<dbReference type="OrthoDB" id="5600085at2759"/>
<feature type="compositionally biased region" description="Low complexity" evidence="8">
    <location>
        <begin position="539"/>
        <end position="555"/>
    </location>
</feature>
<comment type="subcellular location">
    <subcellularLocation>
        <location evidence="1">Nucleus</location>
    </subcellularLocation>
</comment>
<accession>A0A286UQ87</accession>
<dbReference type="PROSITE" id="PS50073">
    <property type="entry name" value="COPPER_FIST_2"/>
    <property type="match status" value="1"/>
</dbReference>
<evidence type="ECO:0000256" key="8">
    <source>
        <dbReference type="SAM" id="MobiDB-lite"/>
    </source>
</evidence>
<dbReference type="Pfam" id="PF00649">
    <property type="entry name" value="Copper-fist"/>
    <property type="match status" value="1"/>
</dbReference>
<keyword evidence="6" id="KW-0804">Transcription</keyword>
<dbReference type="GO" id="GO:0005634">
    <property type="term" value="C:nucleus"/>
    <property type="evidence" value="ECO:0007669"/>
    <property type="project" value="UniProtKB-SubCell"/>
</dbReference>
<dbReference type="GO" id="GO:0005507">
    <property type="term" value="F:copper ion binding"/>
    <property type="evidence" value="ECO:0007669"/>
    <property type="project" value="InterPro"/>
</dbReference>
<protein>
    <submittedName>
        <fullName evidence="10">ACE1 transcription factor</fullName>
    </submittedName>
</protein>
<feature type="region of interest" description="Disordered" evidence="8">
    <location>
        <begin position="537"/>
        <end position="562"/>
    </location>
</feature>
<evidence type="ECO:0000256" key="4">
    <source>
        <dbReference type="ARBA" id="ARBA00023008"/>
    </source>
</evidence>